<dbReference type="PANTHER" id="PTHR34282:SF2">
    <property type="entry name" value="DUF3741 DOMAIN-CONTAINING PROTEIN"/>
    <property type="match status" value="1"/>
</dbReference>
<dbReference type="PANTHER" id="PTHR34282">
    <property type="entry name" value="OS01G0228800 PROTEIN-RELATED"/>
    <property type="match status" value="1"/>
</dbReference>
<reference evidence="2 3" key="1">
    <citation type="journal article" date="2023" name="Hortic Res">
        <title>Pangenome of water caltrop reveals structural variations and asymmetric subgenome divergence after allopolyploidization.</title>
        <authorList>
            <person name="Zhang X."/>
            <person name="Chen Y."/>
            <person name="Wang L."/>
            <person name="Yuan Y."/>
            <person name="Fang M."/>
            <person name="Shi L."/>
            <person name="Lu R."/>
            <person name="Comes H.P."/>
            <person name="Ma Y."/>
            <person name="Chen Y."/>
            <person name="Huang G."/>
            <person name="Zhou Y."/>
            <person name="Zheng Z."/>
            <person name="Qiu Y."/>
        </authorList>
    </citation>
    <scope>NUCLEOTIDE SEQUENCE [LARGE SCALE GENOMIC DNA]</scope>
    <source>
        <tissue evidence="2">Roots</tissue>
    </source>
</reference>
<evidence type="ECO:0000256" key="1">
    <source>
        <dbReference type="SAM" id="MobiDB-lite"/>
    </source>
</evidence>
<feature type="compositionally biased region" description="Basic and acidic residues" evidence="1">
    <location>
        <begin position="456"/>
        <end position="470"/>
    </location>
</feature>
<comment type="caution">
    <text evidence="2">The sequence shown here is derived from an EMBL/GenBank/DDBJ whole genome shotgun (WGS) entry which is preliminary data.</text>
</comment>
<feature type="compositionally biased region" description="Polar residues" evidence="1">
    <location>
        <begin position="281"/>
        <end position="291"/>
    </location>
</feature>
<feature type="compositionally biased region" description="Polar residues" evidence="1">
    <location>
        <begin position="488"/>
        <end position="509"/>
    </location>
</feature>
<feature type="region of interest" description="Disordered" evidence="1">
    <location>
        <begin position="239"/>
        <end position="261"/>
    </location>
</feature>
<proteinExistence type="predicted"/>
<feature type="region of interest" description="Disordered" evidence="1">
    <location>
        <begin position="124"/>
        <end position="167"/>
    </location>
</feature>
<evidence type="ECO:0000313" key="2">
    <source>
        <dbReference type="EMBL" id="KAK4756962.1"/>
    </source>
</evidence>
<feature type="compositionally biased region" description="Basic and acidic residues" evidence="1">
    <location>
        <begin position="477"/>
        <end position="486"/>
    </location>
</feature>
<feature type="compositionally biased region" description="Basic and acidic residues" evidence="1">
    <location>
        <begin position="242"/>
        <end position="261"/>
    </location>
</feature>
<organism evidence="2 3">
    <name type="scientific">Trapa incisa</name>
    <dbReference type="NCBI Taxonomy" id="236973"/>
    <lineage>
        <taxon>Eukaryota</taxon>
        <taxon>Viridiplantae</taxon>
        <taxon>Streptophyta</taxon>
        <taxon>Embryophyta</taxon>
        <taxon>Tracheophyta</taxon>
        <taxon>Spermatophyta</taxon>
        <taxon>Magnoliopsida</taxon>
        <taxon>eudicotyledons</taxon>
        <taxon>Gunneridae</taxon>
        <taxon>Pentapetalae</taxon>
        <taxon>rosids</taxon>
        <taxon>malvids</taxon>
        <taxon>Myrtales</taxon>
        <taxon>Lythraceae</taxon>
        <taxon>Trapa</taxon>
    </lineage>
</organism>
<feature type="compositionally biased region" description="Basic and acidic residues" evidence="1">
    <location>
        <begin position="376"/>
        <end position="396"/>
    </location>
</feature>
<keyword evidence="3" id="KW-1185">Reference proteome</keyword>
<feature type="compositionally biased region" description="Basic and acidic residues" evidence="1">
    <location>
        <begin position="332"/>
        <end position="344"/>
    </location>
</feature>
<gene>
    <name evidence="2" type="ORF">SAY87_007089</name>
</gene>
<name>A0AAN7PZM6_9MYRT</name>
<feature type="compositionally biased region" description="Polar residues" evidence="1">
    <location>
        <begin position="129"/>
        <end position="138"/>
    </location>
</feature>
<dbReference type="AlphaFoldDB" id="A0AAN7PZM6"/>
<sequence length="787" mass="86834">MPQHGRRSVGYRPFVTCDDPRGVVECGTVRKSNKPSFRKSNSSGGAVERGELSEVSFQLSDISKGAQKLNHVIESWSNGMSLEGQPKYIAKDLLRGALDLQESLMVLGKLQAASSYMARLKRKEEKLKNSATPTPTTSDDGHGREVGFARPEASSCDRPSKKKKKKKIEELREAIRMGLTKQSQSSSVNFNGKKGMVPDKKAKALKASNIIARLMGLEEISSEPKQGKMQDKKIAMNMQRNDSGDVELKMKRPEFEIQVEEPNRKTLTEVLDRMQSKGHLKSSSIRKTPVSSADDIPPIVLIKPSSGCLESSKALQEGNGDSKTMSVLKSMKANEKFPSRRIDGDDIVCDSKSVREKPKLEEIPGLVSCQKRGSKHPNEEASRQEKEQDSKRDSNNRRQPNPPVKEQILEEKRGMKHGKTEKAKSSRSRSPGKANCNTKSSKRSEDQGNENTLETIRSEDRTNCTKREVSPQKTRNSSKDQMKKEPSTPVQRSKKTVCNQQSRTPSQSCGARKRSAGMKSSKDKPRKPTETKFNKNSAAGNEDVMEINTTCRGNSYKIEMNMGNEDPNFTEEKASESLVGVSNSFNGNENSGAVLSPQSSKMGTETGVQKLDFGGFGTGNHIKSMLLKGPSLVSLAKDISTVASEPSAPLRKPNIADSISPSERLLIDYAAELMECRALYPSNNSTLIVTLGSPGTLISIDTFLEEVLKGIDNLSIYATYEISSPLLDDLYARLKRDLSVERKSVSRTWNACWTKGSCLEDVGHIVNEVEEEVLGSVIEETLTDLMK</sequence>
<protein>
    <recommendedName>
        <fullName evidence="4">DUF3741 domain-containing protein</fullName>
    </recommendedName>
</protein>
<feature type="compositionally biased region" description="Basic and acidic residues" evidence="1">
    <location>
        <begin position="407"/>
        <end position="424"/>
    </location>
</feature>
<accession>A0AAN7PZM6</accession>
<dbReference type="Proteomes" id="UP001345219">
    <property type="component" value="Chromosome 6"/>
</dbReference>
<feature type="compositionally biased region" description="Basic and acidic residues" evidence="1">
    <location>
        <begin position="520"/>
        <end position="533"/>
    </location>
</feature>
<feature type="region of interest" description="Disordered" evidence="1">
    <location>
        <begin position="274"/>
        <end position="541"/>
    </location>
</feature>
<feature type="compositionally biased region" description="Basic and acidic residues" evidence="1">
    <location>
        <begin position="352"/>
        <end position="362"/>
    </location>
</feature>
<evidence type="ECO:0008006" key="4">
    <source>
        <dbReference type="Google" id="ProtNLM"/>
    </source>
</evidence>
<dbReference type="EMBL" id="JAXIOK010000013">
    <property type="protein sequence ID" value="KAK4756962.1"/>
    <property type="molecule type" value="Genomic_DNA"/>
</dbReference>
<evidence type="ECO:0000313" key="3">
    <source>
        <dbReference type="Proteomes" id="UP001345219"/>
    </source>
</evidence>